<name>A0A448XGV0_9PLAT</name>
<organism evidence="1 2">
    <name type="scientific">Protopolystoma xenopodis</name>
    <dbReference type="NCBI Taxonomy" id="117903"/>
    <lineage>
        <taxon>Eukaryota</taxon>
        <taxon>Metazoa</taxon>
        <taxon>Spiralia</taxon>
        <taxon>Lophotrochozoa</taxon>
        <taxon>Platyhelminthes</taxon>
        <taxon>Monogenea</taxon>
        <taxon>Polyopisthocotylea</taxon>
        <taxon>Polystomatidea</taxon>
        <taxon>Polystomatidae</taxon>
        <taxon>Protopolystoma</taxon>
    </lineage>
</organism>
<dbReference type="AlphaFoldDB" id="A0A448XGV0"/>
<proteinExistence type="predicted"/>
<accession>A0A448XGV0</accession>
<protein>
    <submittedName>
        <fullName evidence="1">Uncharacterized protein</fullName>
    </submittedName>
</protein>
<evidence type="ECO:0000313" key="2">
    <source>
        <dbReference type="Proteomes" id="UP000784294"/>
    </source>
</evidence>
<comment type="caution">
    <text evidence="1">The sequence shown here is derived from an EMBL/GenBank/DDBJ whole genome shotgun (WGS) entry which is preliminary data.</text>
</comment>
<dbReference type="EMBL" id="CAAALY010252333">
    <property type="protein sequence ID" value="VEL36481.1"/>
    <property type="molecule type" value="Genomic_DNA"/>
</dbReference>
<gene>
    <name evidence="1" type="ORF">PXEA_LOCUS29921</name>
</gene>
<evidence type="ECO:0000313" key="1">
    <source>
        <dbReference type="EMBL" id="VEL36481.1"/>
    </source>
</evidence>
<keyword evidence="2" id="KW-1185">Reference proteome</keyword>
<dbReference type="Proteomes" id="UP000784294">
    <property type="component" value="Unassembled WGS sequence"/>
</dbReference>
<reference evidence="1" key="1">
    <citation type="submission" date="2018-11" db="EMBL/GenBank/DDBJ databases">
        <authorList>
            <consortium name="Pathogen Informatics"/>
        </authorList>
    </citation>
    <scope>NUCLEOTIDE SEQUENCE</scope>
</reference>
<sequence>MINLCKLAAEESICLINHLSSQINDWRAEIVAGHAVSLLMHLRNVYQRAASIRADTSPLVTGLPNFAGSDSVMEELMSPLPTDSKIRKRSENMFSPRGSLANEALALSEASMPDAETVLKIVDREMQTATDTIVKAEIRFKLNL</sequence>